<dbReference type="EMBL" id="MT454800">
    <property type="protein sequence ID" value="QPP19126.1"/>
    <property type="molecule type" value="mRNA"/>
</dbReference>
<gene>
    <name evidence="8" type="primary">TCP8</name>
</gene>
<evidence type="ECO:0000259" key="7">
    <source>
        <dbReference type="PROSITE" id="PS51369"/>
    </source>
</evidence>
<accession>A0A7T1TST8</accession>
<proteinExistence type="evidence at transcript level"/>
<feature type="compositionally biased region" description="Low complexity" evidence="6">
    <location>
        <begin position="15"/>
        <end position="35"/>
    </location>
</feature>
<dbReference type="AlphaFoldDB" id="A0A7T1TST8"/>
<dbReference type="PROSITE" id="PS51369">
    <property type="entry name" value="TCP"/>
    <property type="match status" value="1"/>
</dbReference>
<evidence type="ECO:0000256" key="4">
    <source>
        <dbReference type="ARBA" id="ARBA00023163"/>
    </source>
</evidence>
<dbReference type="PANTHER" id="PTHR31072:SF105">
    <property type="entry name" value="TCP DOMAIN-CONTAINING PROTEIN"/>
    <property type="match status" value="1"/>
</dbReference>
<evidence type="ECO:0000256" key="3">
    <source>
        <dbReference type="ARBA" id="ARBA00023125"/>
    </source>
</evidence>
<feature type="compositionally biased region" description="Low complexity" evidence="6">
    <location>
        <begin position="125"/>
        <end position="142"/>
    </location>
</feature>
<name>A0A7T1TST8_9LAMI</name>
<dbReference type="InterPro" id="IPR005333">
    <property type="entry name" value="Transcription_factor_TCP"/>
</dbReference>
<keyword evidence="5" id="KW-0539">Nucleus</keyword>
<organism evidence="8">
    <name type="scientific">Fraxinus mandshurica</name>
    <dbReference type="NCBI Taxonomy" id="56029"/>
    <lineage>
        <taxon>Eukaryota</taxon>
        <taxon>Viridiplantae</taxon>
        <taxon>Streptophyta</taxon>
        <taxon>Embryophyta</taxon>
        <taxon>Tracheophyta</taxon>
        <taxon>Spermatophyta</taxon>
        <taxon>Magnoliopsida</taxon>
        <taxon>eudicotyledons</taxon>
        <taxon>Gunneridae</taxon>
        <taxon>Pentapetalae</taxon>
        <taxon>asterids</taxon>
        <taxon>lamiids</taxon>
        <taxon>Lamiales</taxon>
        <taxon>Oleaceae</taxon>
        <taxon>Oleeae</taxon>
        <taxon>Fraxinus</taxon>
    </lineage>
</organism>
<feature type="region of interest" description="Disordered" evidence="6">
    <location>
        <begin position="116"/>
        <end position="157"/>
    </location>
</feature>
<feature type="region of interest" description="Disordered" evidence="6">
    <location>
        <begin position="504"/>
        <end position="536"/>
    </location>
</feature>
<protein>
    <submittedName>
        <fullName evidence="8">Teosinte branched 1 cycloidea and PCF transcription factor 8</fullName>
    </submittedName>
</protein>
<dbReference type="GO" id="GO:0043565">
    <property type="term" value="F:sequence-specific DNA binding"/>
    <property type="evidence" value="ECO:0007669"/>
    <property type="project" value="TreeGrafter"/>
</dbReference>
<feature type="region of interest" description="Disordered" evidence="6">
    <location>
        <begin position="50"/>
        <end position="96"/>
    </location>
</feature>
<dbReference type="InterPro" id="IPR017887">
    <property type="entry name" value="TF_TCP_subgr"/>
</dbReference>
<evidence type="ECO:0000256" key="6">
    <source>
        <dbReference type="SAM" id="MobiDB-lite"/>
    </source>
</evidence>
<evidence type="ECO:0000256" key="5">
    <source>
        <dbReference type="ARBA" id="ARBA00023242"/>
    </source>
</evidence>
<comment type="subcellular location">
    <subcellularLocation>
        <location evidence="1">Nucleus</location>
    </subcellularLocation>
</comment>
<dbReference type="Pfam" id="PF03634">
    <property type="entry name" value="TCP"/>
    <property type="match status" value="1"/>
</dbReference>
<evidence type="ECO:0000256" key="2">
    <source>
        <dbReference type="ARBA" id="ARBA00023015"/>
    </source>
</evidence>
<dbReference type="PANTHER" id="PTHR31072">
    <property type="entry name" value="TRANSCRIPTION FACTOR TCP4-RELATED"/>
    <property type="match status" value="1"/>
</dbReference>
<dbReference type="GO" id="GO:0005634">
    <property type="term" value="C:nucleus"/>
    <property type="evidence" value="ECO:0007669"/>
    <property type="project" value="UniProtKB-SubCell"/>
</dbReference>
<keyword evidence="3" id="KW-0238">DNA-binding</keyword>
<keyword evidence="4" id="KW-0804">Transcription</keyword>
<evidence type="ECO:0000313" key="8">
    <source>
        <dbReference type="EMBL" id="QPP19126.1"/>
    </source>
</evidence>
<evidence type="ECO:0000256" key="1">
    <source>
        <dbReference type="ARBA" id="ARBA00004123"/>
    </source>
</evidence>
<feature type="region of interest" description="Disordered" evidence="6">
    <location>
        <begin position="1"/>
        <end position="35"/>
    </location>
</feature>
<sequence length="536" mass="56331">MELTDSRNNKQQINSTTSTAAASTSPSGGATTSANYYLTPSHHLLQHLHPQQQYQHGQSPPFITNSSAAGATRGASSSSSSSSSTATTSASTSSTIQPPKLVDASLAIATGSETLVDSSQKSQDQLQITVQPQEQQVQTQLPPKKVTKDRHTKVDGRGRRIRMPAVCAARVFQLTRELGHKSDGETVEWLLQQAEPAIIAATGTGTIPANFSTLNISLRSSGSILSAPPTKSAPHSFHGALGLAHHPYEENFSQMLGFRHQQQQQQTPHLLQAAQIAESLASGSGGGGGDGGGGGGGGGGGQEANENYLHKRYREDLFKEEGTNNSQGEGSDSPSHKQFKGNNLQILQKSHESPAGGQSPPNLIRHTNMMPATAMWAVAPAPSSVTTAGGGGFWMLPFTSGGNGQALTAVSTSGTAAGPSETPQMWPFSTAACGNTLQTPLQFMPRFNYPGNLEFQGGRASPLQLGSMLMQQQQTPSQYLGLNVSGETNLGMLAALNAYSRGGLNMNSDQQSHHPFEHQQQPQGTESGEDGQNASQ</sequence>
<feature type="compositionally biased region" description="Gly residues" evidence="6">
    <location>
        <begin position="283"/>
        <end position="302"/>
    </location>
</feature>
<feature type="region of interest" description="Disordered" evidence="6">
    <location>
        <begin position="280"/>
        <end position="305"/>
    </location>
</feature>
<keyword evidence="2" id="KW-0805">Transcription regulation</keyword>
<feature type="domain" description="TCP" evidence="7">
    <location>
        <begin position="147"/>
        <end position="201"/>
    </location>
</feature>
<feature type="compositionally biased region" description="Low complexity" evidence="6">
    <location>
        <begin position="50"/>
        <end position="95"/>
    </location>
</feature>
<feature type="compositionally biased region" description="Polar residues" evidence="6">
    <location>
        <begin position="518"/>
        <end position="536"/>
    </location>
</feature>
<reference evidence="8" key="1">
    <citation type="submission" date="2020-05" db="EMBL/GenBank/DDBJ databases">
        <title>TCP transcription factor interacted with DELLA protein involved in growth and development and response to drought stress in Fraxinus mandshurica.</title>
        <authorList>
            <person name="Liang N."/>
            <person name="Zhan Y."/>
        </authorList>
    </citation>
    <scope>NUCLEOTIDE SEQUENCE</scope>
</reference>
<dbReference type="GO" id="GO:0003700">
    <property type="term" value="F:DNA-binding transcription factor activity"/>
    <property type="evidence" value="ECO:0007669"/>
    <property type="project" value="InterPro"/>
</dbReference>